<evidence type="ECO:0000256" key="1">
    <source>
        <dbReference type="SAM" id="Phobius"/>
    </source>
</evidence>
<sequence>MTGKIVILQGLQTAVSIFEIWLLYQILYNTIIEKQYLKRKEICVIWGNIIILGVLSSINRNLLFFSHSMFIVLVIITIFCIWIIKRKHLALIMGLTLTYYSFIALLDFLFAFAGISFLGRLFNHTVYFQGMTLEKLVIYICSRIIAGTIVIAIKKQHHIKMHILEFQNILLVISIMFCVLVRRYQVILAEMVFRMRQMEGKNTIISLMIMIIIVSFIGILLVKNKIIQKENNFLILQDEMERQKYEDLSLALEKNRELVHDIKNHYLVLKEYESTGDYEGLGQYLEEISKDFVKVNWQEHTGIRILDLILCQKRIEAERKRIDFELWTKPFSDLSLVDSEICALFGNLLDNAIEACERIDSGEKKISIRIEKQKYLFFIEIWNTISKVPKKKGEGFLSSKSNRDIHGYGLKSVKRIVDKYDSVISYKVEGKKFIVSVSFFDV</sequence>
<feature type="transmembrane region" description="Helical" evidence="1">
    <location>
        <begin position="166"/>
        <end position="184"/>
    </location>
</feature>
<evidence type="ECO:0000313" key="3">
    <source>
        <dbReference type="EMBL" id="SUQ15730.1"/>
    </source>
</evidence>
<dbReference type="PANTHER" id="PTHR40448:SF1">
    <property type="entry name" value="TWO-COMPONENT SENSOR HISTIDINE KINASE"/>
    <property type="match status" value="1"/>
</dbReference>
<feature type="transmembrane region" description="Helical" evidence="1">
    <location>
        <begin position="204"/>
        <end position="222"/>
    </location>
</feature>
<feature type="transmembrane region" description="Helical" evidence="1">
    <location>
        <begin position="6"/>
        <end position="28"/>
    </location>
</feature>
<name>A0A316ADW4_9FIRM</name>
<feature type="transmembrane region" description="Helical" evidence="1">
    <location>
        <begin position="64"/>
        <end position="84"/>
    </location>
</feature>
<dbReference type="EMBL" id="UHJJ01000015">
    <property type="protein sequence ID" value="SUQ15730.1"/>
    <property type="molecule type" value="Genomic_DNA"/>
</dbReference>
<dbReference type="PANTHER" id="PTHR40448">
    <property type="entry name" value="TWO-COMPONENT SENSOR HISTIDINE KINASE"/>
    <property type="match status" value="1"/>
</dbReference>
<dbReference type="Proteomes" id="UP000254051">
    <property type="component" value="Unassembled WGS sequence"/>
</dbReference>
<feature type="domain" description="Sensor histidine kinase NatK-like C-terminal" evidence="2">
    <location>
        <begin position="340"/>
        <end position="439"/>
    </location>
</feature>
<feature type="transmembrane region" description="Helical" evidence="1">
    <location>
        <begin position="91"/>
        <end position="116"/>
    </location>
</feature>
<dbReference type="InterPro" id="IPR036890">
    <property type="entry name" value="HATPase_C_sf"/>
</dbReference>
<reference evidence="4" key="1">
    <citation type="submission" date="2017-07" db="EMBL/GenBank/DDBJ databases">
        <authorList>
            <person name="Varghese N."/>
            <person name="Submissions S."/>
        </authorList>
    </citation>
    <scope>NUCLEOTIDE SEQUENCE [LARGE SCALE GENOMIC DNA]</scope>
    <source>
        <strain evidence="4">NLAE-zl-C134</strain>
    </source>
</reference>
<keyword evidence="1" id="KW-1133">Transmembrane helix</keyword>
<proteinExistence type="predicted"/>
<accession>A0A316ADW4</accession>
<dbReference type="InterPro" id="IPR032834">
    <property type="entry name" value="NatK-like_C"/>
</dbReference>
<dbReference type="OrthoDB" id="9156435at2"/>
<evidence type="ECO:0000313" key="4">
    <source>
        <dbReference type="Proteomes" id="UP000254051"/>
    </source>
</evidence>
<keyword evidence="1" id="KW-0812">Transmembrane</keyword>
<protein>
    <submittedName>
        <fullName evidence="3">GHKL domain-containing protein</fullName>
    </submittedName>
</protein>
<dbReference type="RefSeq" id="WP_109713817.1">
    <property type="nucleotide sequence ID" value="NZ_QGDS01000015.1"/>
</dbReference>
<keyword evidence="4" id="KW-1185">Reference proteome</keyword>
<feature type="transmembrane region" description="Helical" evidence="1">
    <location>
        <begin position="136"/>
        <end position="154"/>
    </location>
</feature>
<gene>
    <name evidence="3" type="ORF">SAMN05216529_11586</name>
</gene>
<dbReference type="Pfam" id="PF14501">
    <property type="entry name" value="HATPase_c_5"/>
    <property type="match status" value="1"/>
</dbReference>
<evidence type="ECO:0000259" key="2">
    <source>
        <dbReference type="Pfam" id="PF14501"/>
    </source>
</evidence>
<dbReference type="AlphaFoldDB" id="A0A316ADW4"/>
<dbReference type="CDD" id="cd16935">
    <property type="entry name" value="HATPase_AgrC-ComD-like"/>
    <property type="match status" value="1"/>
</dbReference>
<dbReference type="Gene3D" id="3.30.565.10">
    <property type="entry name" value="Histidine kinase-like ATPase, C-terminal domain"/>
    <property type="match status" value="1"/>
</dbReference>
<keyword evidence="1" id="KW-0472">Membrane</keyword>
<dbReference type="GO" id="GO:0042802">
    <property type="term" value="F:identical protein binding"/>
    <property type="evidence" value="ECO:0007669"/>
    <property type="project" value="TreeGrafter"/>
</dbReference>
<feature type="transmembrane region" description="Helical" evidence="1">
    <location>
        <begin position="40"/>
        <end position="58"/>
    </location>
</feature>
<organism evidence="3 4">
    <name type="scientific">Faecalicatena contorta</name>
    <dbReference type="NCBI Taxonomy" id="39482"/>
    <lineage>
        <taxon>Bacteria</taxon>
        <taxon>Bacillati</taxon>
        <taxon>Bacillota</taxon>
        <taxon>Clostridia</taxon>
        <taxon>Lachnospirales</taxon>
        <taxon>Lachnospiraceae</taxon>
        <taxon>Faecalicatena</taxon>
    </lineage>
</organism>
<dbReference type="SUPFAM" id="SSF55874">
    <property type="entry name" value="ATPase domain of HSP90 chaperone/DNA topoisomerase II/histidine kinase"/>
    <property type="match status" value="1"/>
</dbReference>